<protein>
    <submittedName>
        <fullName evidence="3">Uncharacterized protein</fullName>
    </submittedName>
</protein>
<evidence type="ECO:0000313" key="3">
    <source>
        <dbReference type="EMBL" id="BBB91714.1"/>
    </source>
</evidence>
<feature type="domain" description="CxxC-x17-CxxC" evidence="2">
    <location>
        <begin position="82"/>
        <end position="117"/>
    </location>
</feature>
<reference evidence="3 4" key="1">
    <citation type="journal article" date="2018" name="Int. J. Syst. Evol. Microbiol.">
        <title>Methylomusa anaerophila gen. nov., sp. nov., an anaerobic methanol-utilizing bacterium isolated from a microbial fuel cell.</title>
        <authorList>
            <person name="Amano N."/>
            <person name="Yamamuro A."/>
            <person name="Miyahara M."/>
            <person name="Kouzuma A."/>
            <person name="Abe T."/>
            <person name="Watanabe K."/>
        </authorList>
    </citation>
    <scope>NUCLEOTIDE SEQUENCE [LARGE SCALE GENOMIC DNA]</scope>
    <source>
        <strain evidence="3 4">MMFC1</strain>
    </source>
</reference>
<dbReference type="Pfam" id="PF13451">
    <property type="entry name" value="zf_Tbcl"/>
    <property type="match status" value="1"/>
</dbReference>
<dbReference type="InterPro" id="IPR025306">
    <property type="entry name" value="Zn-bnd_dom_prob"/>
</dbReference>
<feature type="domain" description="Probable zinc-binding" evidence="1">
    <location>
        <begin position="26"/>
        <end position="72"/>
    </location>
</feature>
<evidence type="ECO:0000313" key="4">
    <source>
        <dbReference type="Proteomes" id="UP000276437"/>
    </source>
</evidence>
<dbReference type="EMBL" id="AP018449">
    <property type="protein sequence ID" value="BBB91714.1"/>
    <property type="molecule type" value="Genomic_DNA"/>
</dbReference>
<dbReference type="Pfam" id="PF23477">
    <property type="entry name" value="zf_Tbcl_2"/>
    <property type="match status" value="1"/>
</dbReference>
<dbReference type="InterPro" id="IPR026363">
    <property type="entry name" value="CxxC-x17-CxxC_dom"/>
</dbReference>
<evidence type="ECO:0000259" key="1">
    <source>
        <dbReference type="Pfam" id="PF13451"/>
    </source>
</evidence>
<dbReference type="Proteomes" id="UP000276437">
    <property type="component" value="Chromosome"/>
</dbReference>
<name>A0A348AKW6_9FIRM</name>
<evidence type="ECO:0000259" key="2">
    <source>
        <dbReference type="Pfam" id="PF23477"/>
    </source>
</evidence>
<accession>A0A348AKW6</accession>
<keyword evidence="4" id="KW-1185">Reference proteome</keyword>
<gene>
    <name evidence="3" type="ORF">MAMMFC1_02398</name>
</gene>
<sequence>MGSKTRSAKQRFLISKGEGISLMAFQDKTLKCKDCGKDFIFTAGEQEFYAEKGFENEPARCRECRGNRRRSREGGEAQGTQREMHEAVCAQCGVVTQVPFKPRNDRPIYCRDCFIARKEQE</sequence>
<proteinExistence type="predicted"/>
<organism evidence="3 4">
    <name type="scientific">Methylomusa anaerophila</name>
    <dbReference type="NCBI Taxonomy" id="1930071"/>
    <lineage>
        <taxon>Bacteria</taxon>
        <taxon>Bacillati</taxon>
        <taxon>Bacillota</taxon>
        <taxon>Negativicutes</taxon>
        <taxon>Selenomonadales</taxon>
        <taxon>Sporomusaceae</taxon>
        <taxon>Methylomusa</taxon>
    </lineage>
</organism>
<dbReference type="NCBIfam" id="TIGR04272">
    <property type="entry name" value="cxxc_cxxc_Mbark"/>
    <property type="match status" value="1"/>
</dbReference>
<dbReference type="KEGG" id="mana:MAMMFC1_02398"/>
<dbReference type="AlphaFoldDB" id="A0A348AKW6"/>